<dbReference type="AlphaFoldDB" id="A0A383EJT4"/>
<name>A0A383EJT4_9ZZZZ</name>
<organism evidence="1">
    <name type="scientific">marine metagenome</name>
    <dbReference type="NCBI Taxonomy" id="408172"/>
    <lineage>
        <taxon>unclassified sequences</taxon>
        <taxon>metagenomes</taxon>
        <taxon>ecological metagenomes</taxon>
    </lineage>
</organism>
<protein>
    <submittedName>
        <fullName evidence="1">Uncharacterized protein</fullName>
    </submittedName>
</protein>
<evidence type="ECO:0000313" key="1">
    <source>
        <dbReference type="EMBL" id="SVE57011.1"/>
    </source>
</evidence>
<sequence length="142" mass="16337">MKKPLSVIFLVIFLFGVGILPKFHQFEGNALSLRYNVIEHNGKNFFHPGIPEKNVYTLFLREKEDQGLITSIGFALFNFDGQEYLSYMVFVNIMDIDYRKVKSSLNMSDKFVSALNLTEHYIPGQISDEVTLDSSYKQSKPL</sequence>
<accession>A0A383EJT4</accession>
<gene>
    <name evidence="1" type="ORF">METZ01_LOCUS509865</name>
</gene>
<proteinExistence type="predicted"/>
<dbReference type="EMBL" id="UINC01226501">
    <property type="protein sequence ID" value="SVE57011.1"/>
    <property type="molecule type" value="Genomic_DNA"/>
</dbReference>
<reference evidence="1" key="1">
    <citation type="submission" date="2018-05" db="EMBL/GenBank/DDBJ databases">
        <authorList>
            <person name="Lanie J.A."/>
            <person name="Ng W.-L."/>
            <person name="Kazmierczak K.M."/>
            <person name="Andrzejewski T.M."/>
            <person name="Davidsen T.M."/>
            <person name="Wayne K.J."/>
            <person name="Tettelin H."/>
            <person name="Glass J.I."/>
            <person name="Rusch D."/>
            <person name="Podicherti R."/>
            <person name="Tsui H.-C.T."/>
            <person name="Winkler M.E."/>
        </authorList>
    </citation>
    <scope>NUCLEOTIDE SEQUENCE</scope>
</reference>
<feature type="non-terminal residue" evidence="1">
    <location>
        <position position="142"/>
    </location>
</feature>